<gene>
    <name evidence="1" type="ORF">KHQ06_30155</name>
</gene>
<evidence type="ECO:0000313" key="1">
    <source>
        <dbReference type="EMBL" id="QVI20399.1"/>
    </source>
</evidence>
<dbReference type="InterPro" id="IPR045428">
    <property type="entry name" value="EACC1"/>
</dbReference>
<accession>A0ABX8CLF4</accession>
<protein>
    <submittedName>
        <fullName evidence="1">Uncharacterized protein</fullName>
    </submittedName>
</protein>
<dbReference type="RefSeq" id="WP_213556509.1">
    <property type="nucleotide sequence ID" value="NZ_JBHZDI010000019.1"/>
</dbReference>
<dbReference type="Proteomes" id="UP000683310">
    <property type="component" value="Chromosome"/>
</dbReference>
<dbReference type="Pfam" id="PF19953">
    <property type="entry name" value="EACC1"/>
    <property type="match status" value="1"/>
</dbReference>
<reference evidence="1 2" key="1">
    <citation type="submission" date="2021-04" db="EMBL/GenBank/DDBJ databases">
        <title>Nocardia tengchongensis.</title>
        <authorList>
            <person name="Zhuang k."/>
            <person name="Ran Y."/>
            <person name="Li W."/>
        </authorList>
    </citation>
    <scope>NUCLEOTIDE SEQUENCE [LARGE SCALE GENOMIC DNA]</scope>
    <source>
        <strain evidence="1 2">CFH S0057</strain>
    </source>
</reference>
<proteinExistence type="predicted"/>
<organism evidence="1 2">
    <name type="scientific">Nocardia tengchongensis</name>
    <dbReference type="NCBI Taxonomy" id="2055889"/>
    <lineage>
        <taxon>Bacteria</taxon>
        <taxon>Bacillati</taxon>
        <taxon>Actinomycetota</taxon>
        <taxon>Actinomycetes</taxon>
        <taxon>Mycobacteriales</taxon>
        <taxon>Nocardiaceae</taxon>
        <taxon>Nocardia</taxon>
    </lineage>
</organism>
<name>A0ABX8CLF4_9NOCA</name>
<keyword evidence="2" id="KW-1185">Reference proteome</keyword>
<evidence type="ECO:0000313" key="2">
    <source>
        <dbReference type="Proteomes" id="UP000683310"/>
    </source>
</evidence>
<sequence length="130" mass="13747">MTATITISICDADDDIAELGSLFEAIVEDDDLRAVRKQRVSGAPRPDVLGAEEVIKLVVESAPLMGAVTACVTAWLAGRTTKFTLKIGDSEISVKGKVSEDLVRQALEQVRPDAKELESVPDAGGATPPQ</sequence>
<dbReference type="EMBL" id="CP074371">
    <property type="protein sequence ID" value="QVI20399.1"/>
    <property type="molecule type" value="Genomic_DNA"/>
</dbReference>